<sequence length="165" mass="18273">MLKGCGAGVPVIFNLASYPQAIDELAGHHYREWEYLYPDDTIASFAADLSRPPGADTLPTTWVLTADKQVMGSVSLLEHDLDTDSHWSPWLANLWVHQDWRGRGLGKRLVLHACEQGVAAGFTTLYLYTAEHAAFYAGMGWQQLRSTHKNGVPITIMSFALTRAA</sequence>
<dbReference type="SUPFAM" id="SSF55729">
    <property type="entry name" value="Acyl-CoA N-acyltransferases (Nat)"/>
    <property type="match status" value="1"/>
</dbReference>
<dbReference type="GO" id="GO:0016747">
    <property type="term" value="F:acyltransferase activity, transferring groups other than amino-acyl groups"/>
    <property type="evidence" value="ECO:0007669"/>
    <property type="project" value="InterPro"/>
</dbReference>
<evidence type="ECO:0000313" key="4">
    <source>
        <dbReference type="EMBL" id="PLW83722.1"/>
    </source>
</evidence>
<keyword evidence="1 4" id="KW-0808">Transferase</keyword>
<evidence type="ECO:0000259" key="3">
    <source>
        <dbReference type="PROSITE" id="PS51186"/>
    </source>
</evidence>
<evidence type="ECO:0000256" key="1">
    <source>
        <dbReference type="ARBA" id="ARBA00022679"/>
    </source>
</evidence>
<accession>A0A2N5Y5S1</accession>
<dbReference type="Proteomes" id="UP000234845">
    <property type="component" value="Unassembled WGS sequence"/>
</dbReference>
<evidence type="ECO:0000313" key="5">
    <source>
        <dbReference type="Proteomes" id="UP000234845"/>
    </source>
</evidence>
<dbReference type="InterPro" id="IPR016181">
    <property type="entry name" value="Acyl_CoA_acyltransferase"/>
</dbReference>
<dbReference type="AlphaFoldDB" id="A0A2N5Y5S1"/>
<dbReference type="PANTHER" id="PTHR43877">
    <property type="entry name" value="AMINOALKYLPHOSPHONATE N-ACETYLTRANSFERASE-RELATED-RELATED"/>
    <property type="match status" value="1"/>
</dbReference>
<gene>
    <name evidence="4" type="ORF">CWI75_05100</name>
</gene>
<name>A0A2N5Y5S1_9GAMM</name>
<dbReference type="InterPro" id="IPR000182">
    <property type="entry name" value="GNAT_dom"/>
</dbReference>
<evidence type="ECO:0000256" key="2">
    <source>
        <dbReference type="ARBA" id="ARBA00023315"/>
    </source>
</evidence>
<dbReference type="OrthoDB" id="7678938at2"/>
<protein>
    <submittedName>
        <fullName evidence="4">N-acetyltransferase</fullName>
    </submittedName>
</protein>
<dbReference type="CDD" id="cd04301">
    <property type="entry name" value="NAT_SF"/>
    <property type="match status" value="1"/>
</dbReference>
<dbReference type="RefSeq" id="WP_101520403.1">
    <property type="nucleotide sequence ID" value="NZ_PKLZ01000002.1"/>
</dbReference>
<dbReference type="PROSITE" id="PS51186">
    <property type="entry name" value="GNAT"/>
    <property type="match status" value="1"/>
</dbReference>
<keyword evidence="5" id="KW-1185">Reference proteome</keyword>
<organism evidence="4 5">
    <name type="scientific">Kineobactrum sediminis</name>
    <dbReference type="NCBI Taxonomy" id="1905677"/>
    <lineage>
        <taxon>Bacteria</taxon>
        <taxon>Pseudomonadati</taxon>
        <taxon>Pseudomonadota</taxon>
        <taxon>Gammaproteobacteria</taxon>
        <taxon>Cellvibrionales</taxon>
        <taxon>Halieaceae</taxon>
        <taxon>Kineobactrum</taxon>
    </lineage>
</organism>
<dbReference type="EMBL" id="PKLZ01000002">
    <property type="protein sequence ID" value="PLW83722.1"/>
    <property type="molecule type" value="Genomic_DNA"/>
</dbReference>
<keyword evidence="2" id="KW-0012">Acyltransferase</keyword>
<reference evidence="5" key="1">
    <citation type="submission" date="2017-11" db="EMBL/GenBank/DDBJ databases">
        <title>The draft genome sequence of Chromatocurvus sp. F02.</title>
        <authorList>
            <person name="Du Z.-J."/>
            <person name="Chang Y.-Q."/>
        </authorList>
    </citation>
    <scope>NUCLEOTIDE SEQUENCE [LARGE SCALE GENOMIC DNA]</scope>
    <source>
        <strain evidence="5">F02</strain>
    </source>
</reference>
<proteinExistence type="predicted"/>
<dbReference type="InterPro" id="IPR050832">
    <property type="entry name" value="Bact_Acetyltransf"/>
</dbReference>
<comment type="caution">
    <text evidence="4">The sequence shown here is derived from an EMBL/GenBank/DDBJ whole genome shotgun (WGS) entry which is preliminary data.</text>
</comment>
<dbReference type="Gene3D" id="3.40.630.30">
    <property type="match status" value="1"/>
</dbReference>
<feature type="domain" description="N-acetyltransferase" evidence="3">
    <location>
        <begin position="16"/>
        <end position="162"/>
    </location>
</feature>
<dbReference type="Pfam" id="PF00583">
    <property type="entry name" value="Acetyltransf_1"/>
    <property type="match status" value="1"/>
</dbReference>